<keyword evidence="4" id="KW-1185">Reference proteome</keyword>
<feature type="transmembrane region" description="Helical" evidence="2">
    <location>
        <begin position="27"/>
        <end position="48"/>
    </location>
</feature>
<dbReference type="EMBL" id="JASNWA010000008">
    <property type="protein sequence ID" value="KAK3171712.1"/>
    <property type="molecule type" value="Genomic_DNA"/>
</dbReference>
<evidence type="ECO:0000313" key="3">
    <source>
        <dbReference type="EMBL" id="KAK3171712.1"/>
    </source>
</evidence>
<evidence type="ECO:0000313" key="4">
    <source>
        <dbReference type="Proteomes" id="UP001276659"/>
    </source>
</evidence>
<accession>A0AAD9Z8G8</accession>
<dbReference type="Proteomes" id="UP001276659">
    <property type="component" value="Unassembled WGS sequence"/>
</dbReference>
<evidence type="ECO:0000256" key="1">
    <source>
        <dbReference type="SAM" id="MobiDB-lite"/>
    </source>
</evidence>
<gene>
    <name evidence="3" type="ORF">OEA41_003796</name>
</gene>
<protein>
    <submittedName>
        <fullName evidence="3">Uncharacterized protein</fullName>
    </submittedName>
</protein>
<name>A0AAD9Z8G8_9LECA</name>
<evidence type="ECO:0000256" key="2">
    <source>
        <dbReference type="SAM" id="Phobius"/>
    </source>
</evidence>
<organism evidence="3 4">
    <name type="scientific">Lepraria neglecta</name>
    <dbReference type="NCBI Taxonomy" id="209136"/>
    <lineage>
        <taxon>Eukaryota</taxon>
        <taxon>Fungi</taxon>
        <taxon>Dikarya</taxon>
        <taxon>Ascomycota</taxon>
        <taxon>Pezizomycotina</taxon>
        <taxon>Lecanoromycetes</taxon>
        <taxon>OSLEUM clade</taxon>
        <taxon>Lecanoromycetidae</taxon>
        <taxon>Lecanorales</taxon>
        <taxon>Lecanorineae</taxon>
        <taxon>Stereocaulaceae</taxon>
        <taxon>Lepraria</taxon>
    </lineage>
</organism>
<sequence>MDSLALCASLFFDQLPKMHVDVLTLHAIAWPGIVSATVAVAGFILAWCKWASESKADEARRNLEDEKDEQRRNLEDKKNEQRRNLEDEKDEQRRKWASNNFKNLTDDLNQARADLQNVTDRLKLAEGKITGQQEFIEQLQRDRSYHDIRMNRHSTALSLAEDRIKGLRENGGDHDKAIIDLEDTVKELKDKIEAPGSLGQASVAKYRIPDWIRQNSAAGRVPAAQRWSRPGWHPP</sequence>
<reference evidence="3" key="1">
    <citation type="submission" date="2022-11" db="EMBL/GenBank/DDBJ databases">
        <title>Chromosomal genome sequence assembly and mating type (MAT) locus characterization of the leprose asexual lichenized fungus Lepraria neglecta (Nyl.) Erichsen.</title>
        <authorList>
            <person name="Allen J.L."/>
            <person name="Pfeffer B."/>
        </authorList>
    </citation>
    <scope>NUCLEOTIDE SEQUENCE</scope>
    <source>
        <strain evidence="3">Allen 5258</strain>
    </source>
</reference>
<proteinExistence type="predicted"/>
<keyword evidence="2" id="KW-1133">Transmembrane helix</keyword>
<dbReference type="AlphaFoldDB" id="A0AAD9Z8G8"/>
<feature type="region of interest" description="Disordered" evidence="1">
    <location>
        <begin position="58"/>
        <end position="94"/>
    </location>
</feature>
<keyword evidence="2" id="KW-0472">Membrane</keyword>
<keyword evidence="2" id="KW-0812">Transmembrane</keyword>
<comment type="caution">
    <text evidence="3">The sequence shown here is derived from an EMBL/GenBank/DDBJ whole genome shotgun (WGS) entry which is preliminary data.</text>
</comment>